<dbReference type="PANTHER" id="PTHR12444:SF1">
    <property type="entry name" value="PROTEIN EFR3 HOMOLOG A"/>
    <property type="match status" value="1"/>
</dbReference>
<dbReference type="InterPro" id="IPR051851">
    <property type="entry name" value="EFR3_Homologs"/>
</dbReference>
<gene>
    <name evidence="1" type="primary">EFR3A_1</name>
    <name evidence="1" type="ORF">XENORESO_004977</name>
</gene>
<dbReference type="Proteomes" id="UP001444071">
    <property type="component" value="Unassembled WGS sequence"/>
</dbReference>
<keyword evidence="2" id="KW-1185">Reference proteome</keyword>
<sequence length="94" mass="10438">HLDHHHLWDPNEFAVSCFRIIMYSIQAQHSHHVIQQVLNHLDTHNKSTPRVRAGIVQVLLETVAIAAKGSVGASSKCSGSIMEMIVCQPSLITF</sequence>
<dbReference type="EMBL" id="JAHRIM010001884">
    <property type="protein sequence ID" value="MEQ2258961.1"/>
    <property type="molecule type" value="Genomic_DNA"/>
</dbReference>
<accession>A0ABV0VNX8</accession>
<proteinExistence type="predicted"/>
<dbReference type="PANTHER" id="PTHR12444">
    <property type="entry name" value="PROTEIN EFR3 HOMOLOG CMP44E"/>
    <property type="match status" value="1"/>
</dbReference>
<feature type="non-terminal residue" evidence="1">
    <location>
        <position position="1"/>
    </location>
</feature>
<comment type="caution">
    <text evidence="1">The sequence shown here is derived from an EMBL/GenBank/DDBJ whole genome shotgun (WGS) entry which is preliminary data.</text>
</comment>
<protein>
    <submittedName>
        <fullName evidence="1">Membrane anchoring protein efr3a</fullName>
    </submittedName>
</protein>
<name>A0ABV0VNX8_9TELE</name>
<reference evidence="1 2" key="1">
    <citation type="submission" date="2021-06" db="EMBL/GenBank/DDBJ databases">
        <authorList>
            <person name="Palmer J.M."/>
        </authorList>
    </citation>
    <scope>NUCLEOTIDE SEQUENCE [LARGE SCALE GENOMIC DNA]</scope>
    <source>
        <strain evidence="1 2">XR_2019</strain>
        <tissue evidence="1">Muscle</tissue>
    </source>
</reference>
<evidence type="ECO:0000313" key="1">
    <source>
        <dbReference type="EMBL" id="MEQ2258961.1"/>
    </source>
</evidence>
<organism evidence="1 2">
    <name type="scientific">Xenotaenia resolanae</name>
    <dbReference type="NCBI Taxonomy" id="208358"/>
    <lineage>
        <taxon>Eukaryota</taxon>
        <taxon>Metazoa</taxon>
        <taxon>Chordata</taxon>
        <taxon>Craniata</taxon>
        <taxon>Vertebrata</taxon>
        <taxon>Euteleostomi</taxon>
        <taxon>Actinopterygii</taxon>
        <taxon>Neopterygii</taxon>
        <taxon>Teleostei</taxon>
        <taxon>Neoteleostei</taxon>
        <taxon>Acanthomorphata</taxon>
        <taxon>Ovalentaria</taxon>
        <taxon>Atherinomorphae</taxon>
        <taxon>Cyprinodontiformes</taxon>
        <taxon>Goodeidae</taxon>
        <taxon>Xenotaenia</taxon>
    </lineage>
</organism>
<evidence type="ECO:0000313" key="2">
    <source>
        <dbReference type="Proteomes" id="UP001444071"/>
    </source>
</evidence>